<dbReference type="AlphaFoldDB" id="A0A5N5SXI8"/>
<comment type="caution">
    <text evidence="2">The sequence shown here is derived from an EMBL/GenBank/DDBJ whole genome shotgun (WGS) entry which is preliminary data.</text>
</comment>
<dbReference type="OrthoDB" id="291792at2759"/>
<dbReference type="Pfam" id="PF15982">
    <property type="entry name" value="TMEM135_C_rich"/>
    <property type="match status" value="1"/>
</dbReference>
<dbReference type="Proteomes" id="UP000326759">
    <property type="component" value="Unassembled WGS sequence"/>
</dbReference>
<evidence type="ECO:0000259" key="1">
    <source>
        <dbReference type="Pfam" id="PF15982"/>
    </source>
</evidence>
<protein>
    <recommendedName>
        <fullName evidence="1">Transmembrane protein 135 N-terminal domain-containing protein</fullName>
    </recommendedName>
</protein>
<accession>A0A5N5SXI8</accession>
<reference evidence="2 3" key="1">
    <citation type="journal article" date="2019" name="PLoS Biol.">
        <title>Sex chromosomes control vertical transmission of feminizing Wolbachia symbionts in an isopod.</title>
        <authorList>
            <person name="Becking T."/>
            <person name="Chebbi M.A."/>
            <person name="Giraud I."/>
            <person name="Moumen B."/>
            <person name="Laverre T."/>
            <person name="Caubet Y."/>
            <person name="Peccoud J."/>
            <person name="Gilbert C."/>
            <person name="Cordaux R."/>
        </authorList>
    </citation>
    <scope>NUCLEOTIDE SEQUENCE [LARGE SCALE GENOMIC DNA]</scope>
    <source>
        <strain evidence="2">ANa2</strain>
        <tissue evidence="2">Whole body excluding digestive tract and cuticle</tissue>
    </source>
</reference>
<proteinExistence type="predicted"/>
<dbReference type="InterPro" id="IPR031926">
    <property type="entry name" value="TMEM135_N"/>
</dbReference>
<sequence length="74" mass="8388">MATYSKLVHETCYELGHTWHPSCSKTSFDMFISSAIASFKIYGVVYLTNLIAKECLLGNEKLDFHAKEDLVRAL</sequence>
<evidence type="ECO:0000313" key="3">
    <source>
        <dbReference type="Proteomes" id="UP000326759"/>
    </source>
</evidence>
<feature type="domain" description="Transmembrane protein 135 N-terminal" evidence="1">
    <location>
        <begin position="11"/>
        <end position="65"/>
    </location>
</feature>
<keyword evidence="3" id="KW-1185">Reference proteome</keyword>
<dbReference type="EMBL" id="SEYY01020349">
    <property type="protein sequence ID" value="KAB7497380.1"/>
    <property type="molecule type" value="Genomic_DNA"/>
</dbReference>
<name>A0A5N5SXI8_9CRUS</name>
<gene>
    <name evidence="2" type="ORF">Anas_00976</name>
</gene>
<evidence type="ECO:0000313" key="2">
    <source>
        <dbReference type="EMBL" id="KAB7497380.1"/>
    </source>
</evidence>
<organism evidence="2 3">
    <name type="scientific">Armadillidium nasatum</name>
    <dbReference type="NCBI Taxonomy" id="96803"/>
    <lineage>
        <taxon>Eukaryota</taxon>
        <taxon>Metazoa</taxon>
        <taxon>Ecdysozoa</taxon>
        <taxon>Arthropoda</taxon>
        <taxon>Crustacea</taxon>
        <taxon>Multicrustacea</taxon>
        <taxon>Malacostraca</taxon>
        <taxon>Eumalacostraca</taxon>
        <taxon>Peracarida</taxon>
        <taxon>Isopoda</taxon>
        <taxon>Oniscidea</taxon>
        <taxon>Crinocheta</taxon>
        <taxon>Armadillidiidae</taxon>
        <taxon>Armadillidium</taxon>
    </lineage>
</organism>